<dbReference type="Proteomes" id="UP000886595">
    <property type="component" value="Unassembled WGS sequence"/>
</dbReference>
<organism evidence="2 3">
    <name type="scientific">Brassica carinata</name>
    <name type="common">Ethiopian mustard</name>
    <name type="synonym">Abyssinian cabbage</name>
    <dbReference type="NCBI Taxonomy" id="52824"/>
    <lineage>
        <taxon>Eukaryota</taxon>
        <taxon>Viridiplantae</taxon>
        <taxon>Streptophyta</taxon>
        <taxon>Embryophyta</taxon>
        <taxon>Tracheophyta</taxon>
        <taxon>Spermatophyta</taxon>
        <taxon>Magnoliopsida</taxon>
        <taxon>eudicotyledons</taxon>
        <taxon>Gunneridae</taxon>
        <taxon>Pentapetalae</taxon>
        <taxon>rosids</taxon>
        <taxon>malvids</taxon>
        <taxon>Brassicales</taxon>
        <taxon>Brassicaceae</taxon>
        <taxon>Brassiceae</taxon>
        <taxon>Brassica</taxon>
    </lineage>
</organism>
<dbReference type="AlphaFoldDB" id="A0A8X7SIN6"/>
<evidence type="ECO:0000256" key="1">
    <source>
        <dbReference type="SAM" id="MobiDB-lite"/>
    </source>
</evidence>
<comment type="caution">
    <text evidence="2">The sequence shown here is derived from an EMBL/GenBank/DDBJ whole genome shotgun (WGS) entry which is preliminary data.</text>
</comment>
<dbReference type="EMBL" id="JAAMPC010000006">
    <property type="protein sequence ID" value="KAG2307241.1"/>
    <property type="molecule type" value="Genomic_DNA"/>
</dbReference>
<feature type="region of interest" description="Disordered" evidence="1">
    <location>
        <begin position="1"/>
        <end position="24"/>
    </location>
</feature>
<accession>A0A8X7SIN6</accession>
<evidence type="ECO:0000313" key="3">
    <source>
        <dbReference type="Proteomes" id="UP000886595"/>
    </source>
</evidence>
<sequence>MTTGASRRFTPATPADPDPYSRAEMDEKLNDINTIQYDSINDFKCKLDSVYHPLNDKIIHLTQTMENLADDVTTLMKHKQQGVSAWKHRNLQLPISFHTKHRPMGEGYHRPMQLTLHRSTSTKDFIS</sequence>
<proteinExistence type="predicted"/>
<name>A0A8X7SIN6_BRACI</name>
<protein>
    <submittedName>
        <fullName evidence="2">Uncharacterized protein</fullName>
    </submittedName>
</protein>
<gene>
    <name evidence="2" type="ORF">Bca52824_026989</name>
</gene>
<evidence type="ECO:0000313" key="2">
    <source>
        <dbReference type="EMBL" id="KAG2307241.1"/>
    </source>
</evidence>
<reference evidence="2 3" key="1">
    <citation type="submission" date="2020-02" db="EMBL/GenBank/DDBJ databases">
        <authorList>
            <person name="Ma Q."/>
            <person name="Huang Y."/>
            <person name="Song X."/>
            <person name="Pei D."/>
        </authorList>
    </citation>
    <scope>NUCLEOTIDE SEQUENCE [LARGE SCALE GENOMIC DNA]</scope>
    <source>
        <strain evidence="2">Sxm20200214</strain>
        <tissue evidence="2">Leaf</tissue>
    </source>
</reference>
<keyword evidence="3" id="KW-1185">Reference proteome</keyword>